<protein>
    <recommendedName>
        <fullName evidence="4">Kinetochore protein</fullName>
    </recommendedName>
</protein>
<evidence type="ECO:0000256" key="1">
    <source>
        <dbReference type="SAM" id="MobiDB-lite"/>
    </source>
</evidence>
<feature type="region of interest" description="Disordered" evidence="1">
    <location>
        <begin position="77"/>
        <end position="115"/>
    </location>
</feature>
<evidence type="ECO:0000313" key="3">
    <source>
        <dbReference type="Proteomes" id="UP001558713"/>
    </source>
</evidence>
<dbReference type="AlphaFoldDB" id="A0ABD1BFU0"/>
<reference evidence="2 3" key="1">
    <citation type="submission" date="2024-04" db="EMBL/GenBank/DDBJ databases">
        <title>Genome assembly C_amara_ONT_v2.</title>
        <authorList>
            <person name="Yant L."/>
            <person name="Moore C."/>
            <person name="Slenker M."/>
        </authorList>
    </citation>
    <scope>NUCLEOTIDE SEQUENCE [LARGE SCALE GENOMIC DNA]</scope>
    <source>
        <tissue evidence="2">Leaf</tissue>
    </source>
</reference>
<feature type="region of interest" description="Disordered" evidence="1">
    <location>
        <begin position="256"/>
        <end position="296"/>
    </location>
</feature>
<sequence length="460" mass="50483">MWLQNNLPGNPDSDQSISEEEEDHINVSLGENESENANEEGGLQLQTKLEKLIGCGELNYAREAGVVSLEATIQKISSSLEDDVEVPDSPEESYFASSRRAGLTAQESGSDDEIPHDEKVATWTTISEETKSLIHLNGIASVSSSHPSGFRAKRGSKAVKDHGGPKFLFHSHTHGETSSKISDMAEIFEHASDQEAIEEDPIAECPNDFDESREVLHGCTEDAVSKHLGPPTDKIRVIKRSYKPYSRREGKSLKFTHKGSLSNFQDTDTDDELPGPMDSGSSSDDESSYQSSVPNISNQKKQFFGDRFDEAIKASSLSKEGLLFSSPKLSGGSSLYGKLQQIMKQEKETEIEIMKKLQGGIGQADASSYVDIKIMSRHLEGKLVVCKCSVINLSGDSLLLKNTQALAAKETETTIIFSPKVCADVDIEIGSFIRLYAPWKEMEVKNTNEVIILSSYFSSL</sequence>
<comment type="caution">
    <text evidence="2">The sequence shown here is derived from an EMBL/GenBank/DDBJ whole genome shotgun (WGS) entry which is preliminary data.</text>
</comment>
<gene>
    <name evidence="2" type="ORF">V5N11_030205</name>
</gene>
<dbReference type="PANTHER" id="PTHR35686">
    <property type="entry name" value="KINETOCHORE PROTEIN"/>
    <property type="match status" value="1"/>
</dbReference>
<feature type="compositionally biased region" description="Low complexity" evidence="1">
    <location>
        <begin position="278"/>
        <end position="292"/>
    </location>
</feature>
<dbReference type="PANTHER" id="PTHR35686:SF1">
    <property type="entry name" value="KINETOCHORE PROTEIN"/>
    <property type="match status" value="1"/>
</dbReference>
<organism evidence="2 3">
    <name type="scientific">Cardamine amara subsp. amara</name>
    <dbReference type="NCBI Taxonomy" id="228776"/>
    <lineage>
        <taxon>Eukaryota</taxon>
        <taxon>Viridiplantae</taxon>
        <taxon>Streptophyta</taxon>
        <taxon>Embryophyta</taxon>
        <taxon>Tracheophyta</taxon>
        <taxon>Spermatophyta</taxon>
        <taxon>Magnoliopsida</taxon>
        <taxon>eudicotyledons</taxon>
        <taxon>Gunneridae</taxon>
        <taxon>Pentapetalae</taxon>
        <taxon>rosids</taxon>
        <taxon>malvids</taxon>
        <taxon>Brassicales</taxon>
        <taxon>Brassicaceae</taxon>
        <taxon>Cardamineae</taxon>
        <taxon>Cardamine</taxon>
    </lineage>
</organism>
<keyword evidence="3" id="KW-1185">Reference proteome</keyword>
<dbReference type="Proteomes" id="UP001558713">
    <property type="component" value="Unassembled WGS sequence"/>
</dbReference>
<accession>A0ABD1BFU0</accession>
<name>A0ABD1BFU0_CARAN</name>
<evidence type="ECO:0000313" key="2">
    <source>
        <dbReference type="EMBL" id="KAL1216569.1"/>
    </source>
</evidence>
<proteinExistence type="predicted"/>
<dbReference type="EMBL" id="JBANAX010000263">
    <property type="protein sequence ID" value="KAL1216569.1"/>
    <property type="molecule type" value="Genomic_DNA"/>
</dbReference>
<feature type="compositionally biased region" description="Acidic residues" evidence="1">
    <location>
        <begin position="80"/>
        <end position="91"/>
    </location>
</feature>
<feature type="region of interest" description="Disordered" evidence="1">
    <location>
        <begin position="1"/>
        <end position="39"/>
    </location>
</feature>
<evidence type="ECO:0008006" key="4">
    <source>
        <dbReference type="Google" id="ProtNLM"/>
    </source>
</evidence>